<dbReference type="GO" id="GO:0016987">
    <property type="term" value="F:sigma factor activity"/>
    <property type="evidence" value="ECO:0007669"/>
    <property type="project" value="UniProtKB-KW"/>
</dbReference>
<evidence type="ECO:0000256" key="6">
    <source>
        <dbReference type="RuleBase" id="RU000716"/>
    </source>
</evidence>
<dbReference type="InterPro" id="IPR039425">
    <property type="entry name" value="RNA_pol_sigma-70-like"/>
</dbReference>
<dbReference type="RefSeq" id="WP_049684002.1">
    <property type="nucleotide sequence ID" value="NZ_LFZW01000002.1"/>
</dbReference>
<feature type="domain" description="RNA polymerase sigma-70 region 2" evidence="7">
    <location>
        <begin position="14"/>
        <end position="81"/>
    </location>
</feature>
<dbReference type="PANTHER" id="PTHR43133:SF60">
    <property type="entry name" value="RNA POLYMERASE SIGMA FACTOR SIGV"/>
    <property type="match status" value="1"/>
</dbReference>
<dbReference type="SUPFAM" id="SSF88946">
    <property type="entry name" value="Sigma2 domain of RNA polymerase sigma factors"/>
    <property type="match status" value="1"/>
</dbReference>
<dbReference type="Pfam" id="PF04542">
    <property type="entry name" value="Sigma70_r2"/>
    <property type="match status" value="1"/>
</dbReference>
<comment type="similarity">
    <text evidence="1 6">Belongs to the sigma-70 factor family. ECF subfamily.</text>
</comment>
<gene>
    <name evidence="9" type="ORF">AC625_24310</name>
</gene>
<evidence type="ECO:0000256" key="2">
    <source>
        <dbReference type="ARBA" id="ARBA00023015"/>
    </source>
</evidence>
<dbReference type="PATRIC" id="fig|1679170.3.peg.5450"/>
<evidence type="ECO:0000256" key="5">
    <source>
        <dbReference type="ARBA" id="ARBA00023163"/>
    </source>
</evidence>
<dbReference type="GO" id="GO:0006950">
    <property type="term" value="P:response to stress"/>
    <property type="evidence" value="ECO:0007669"/>
    <property type="project" value="UniProtKB-ARBA"/>
</dbReference>
<proteinExistence type="inferred from homology"/>
<sequence>MTNCELLDEIFAEMYQRYSKKLYKMIFNMTKDAFLAEDIVQETFIKAFCKMETIIDSEKIGAWLTVIAKRTAIDYLRKENRYLISPLEDGQLFVETINNSVEQAAEFMEIMEAVQLQISGWDSAKRNVFLLKSFYGLKEEEISQQMNIKTGTIKTWIFRSRKCLKEQLRGKLY</sequence>
<dbReference type="PROSITE" id="PS01063">
    <property type="entry name" value="SIGMA70_ECF"/>
    <property type="match status" value="1"/>
</dbReference>
<dbReference type="Proteomes" id="UP000037146">
    <property type="component" value="Unassembled WGS sequence"/>
</dbReference>
<reference evidence="10" key="1">
    <citation type="submission" date="2015-07" db="EMBL/GenBank/DDBJ databases">
        <title>Genome sequencing project for genomic taxonomy and phylogenomics of Bacillus-like bacteria.</title>
        <authorList>
            <person name="Liu B."/>
            <person name="Wang J."/>
            <person name="Zhu Y."/>
            <person name="Liu G."/>
            <person name="Chen Q."/>
            <person name="Chen Z."/>
            <person name="Lan J."/>
            <person name="Che J."/>
            <person name="Ge C."/>
            <person name="Shi H."/>
            <person name="Pan Z."/>
            <person name="Liu X."/>
        </authorList>
    </citation>
    <scope>NUCLEOTIDE SEQUENCE [LARGE SCALE GENOMIC DNA]</scope>
    <source>
        <strain evidence="10">FJAT-27997</strain>
    </source>
</reference>
<keyword evidence="3 6" id="KW-0731">Sigma factor</keyword>
<keyword evidence="2 6" id="KW-0805">Transcription regulation</keyword>
<dbReference type="EMBL" id="LFZW01000002">
    <property type="protein sequence ID" value="KMY42780.1"/>
    <property type="molecule type" value="Genomic_DNA"/>
</dbReference>
<dbReference type="Pfam" id="PF08281">
    <property type="entry name" value="Sigma70_r4_2"/>
    <property type="match status" value="1"/>
</dbReference>
<evidence type="ECO:0000256" key="4">
    <source>
        <dbReference type="ARBA" id="ARBA00023125"/>
    </source>
</evidence>
<comment type="caution">
    <text evidence="9">The sequence shown here is derived from an EMBL/GenBank/DDBJ whole genome shotgun (WGS) entry which is preliminary data.</text>
</comment>
<dbReference type="InterPro" id="IPR000838">
    <property type="entry name" value="RNA_pol_sigma70_ECF_CS"/>
</dbReference>
<dbReference type="AlphaFoldDB" id="A0A0K9G7H6"/>
<keyword evidence="4 6" id="KW-0238">DNA-binding</keyword>
<evidence type="ECO:0000256" key="1">
    <source>
        <dbReference type="ARBA" id="ARBA00010641"/>
    </source>
</evidence>
<keyword evidence="5 6" id="KW-0804">Transcription</keyword>
<dbReference type="Gene3D" id="1.10.10.10">
    <property type="entry name" value="Winged helix-like DNA-binding domain superfamily/Winged helix DNA-binding domain"/>
    <property type="match status" value="1"/>
</dbReference>
<evidence type="ECO:0000259" key="8">
    <source>
        <dbReference type="Pfam" id="PF08281"/>
    </source>
</evidence>
<dbReference type="GO" id="GO:0003677">
    <property type="term" value="F:DNA binding"/>
    <property type="evidence" value="ECO:0007669"/>
    <property type="project" value="UniProtKB-KW"/>
</dbReference>
<evidence type="ECO:0000313" key="10">
    <source>
        <dbReference type="Proteomes" id="UP000037146"/>
    </source>
</evidence>
<evidence type="ECO:0000256" key="3">
    <source>
        <dbReference type="ARBA" id="ARBA00023082"/>
    </source>
</evidence>
<dbReference type="InterPro" id="IPR013324">
    <property type="entry name" value="RNA_pol_sigma_r3/r4-like"/>
</dbReference>
<protein>
    <recommendedName>
        <fullName evidence="6">RNA polymerase sigma factor</fullName>
    </recommendedName>
</protein>
<organism evidence="9 10">
    <name type="scientific">Peribacillus loiseleuriae</name>
    <dbReference type="NCBI Taxonomy" id="1679170"/>
    <lineage>
        <taxon>Bacteria</taxon>
        <taxon>Bacillati</taxon>
        <taxon>Bacillota</taxon>
        <taxon>Bacilli</taxon>
        <taxon>Bacillales</taxon>
        <taxon>Bacillaceae</taxon>
        <taxon>Peribacillus</taxon>
    </lineage>
</organism>
<evidence type="ECO:0000313" key="9">
    <source>
        <dbReference type="EMBL" id="KMY42780.1"/>
    </source>
</evidence>
<dbReference type="Gene3D" id="1.10.1740.10">
    <property type="match status" value="1"/>
</dbReference>
<keyword evidence="10" id="KW-1185">Reference proteome</keyword>
<accession>A0A0K9G7H6</accession>
<dbReference type="SUPFAM" id="SSF88659">
    <property type="entry name" value="Sigma3 and sigma4 domains of RNA polymerase sigma factors"/>
    <property type="match status" value="1"/>
</dbReference>
<name>A0A0K9G7H6_9BACI</name>
<dbReference type="InterPro" id="IPR007627">
    <property type="entry name" value="RNA_pol_sigma70_r2"/>
</dbReference>
<dbReference type="InterPro" id="IPR014284">
    <property type="entry name" value="RNA_pol_sigma-70_dom"/>
</dbReference>
<dbReference type="InterPro" id="IPR013325">
    <property type="entry name" value="RNA_pol_sigma_r2"/>
</dbReference>
<evidence type="ECO:0000259" key="7">
    <source>
        <dbReference type="Pfam" id="PF04542"/>
    </source>
</evidence>
<dbReference type="NCBIfam" id="TIGR02937">
    <property type="entry name" value="sigma70-ECF"/>
    <property type="match status" value="1"/>
</dbReference>
<dbReference type="InterPro" id="IPR013249">
    <property type="entry name" value="RNA_pol_sigma70_r4_t2"/>
</dbReference>
<dbReference type="InterPro" id="IPR036388">
    <property type="entry name" value="WH-like_DNA-bd_sf"/>
</dbReference>
<feature type="domain" description="RNA polymerase sigma factor 70 region 4 type 2" evidence="8">
    <location>
        <begin position="126"/>
        <end position="164"/>
    </location>
</feature>
<dbReference type="PANTHER" id="PTHR43133">
    <property type="entry name" value="RNA POLYMERASE ECF-TYPE SIGMA FACTO"/>
    <property type="match status" value="1"/>
</dbReference>
<dbReference type="STRING" id="1679170.AC625_24310"/>
<dbReference type="GO" id="GO:0006352">
    <property type="term" value="P:DNA-templated transcription initiation"/>
    <property type="evidence" value="ECO:0007669"/>
    <property type="project" value="InterPro"/>
</dbReference>